<evidence type="ECO:0000313" key="2">
    <source>
        <dbReference type="EMBL" id="SEC07862.1"/>
    </source>
</evidence>
<dbReference type="EMBL" id="FNSD01000001">
    <property type="protein sequence ID" value="SEC07862.1"/>
    <property type="molecule type" value="Genomic_DNA"/>
</dbReference>
<evidence type="ECO:0000313" key="3">
    <source>
        <dbReference type="Proteomes" id="UP000182409"/>
    </source>
</evidence>
<dbReference type="RefSeq" id="WP_074654429.1">
    <property type="nucleotide sequence ID" value="NZ_FNSD01000001.1"/>
</dbReference>
<accession>A0A1H4PL19</accession>
<sequence length="70" mass="7302">MSDETPKPPAPPAKIKIGGLSPKAQKLQALRDKAAGVVAAKAHSANPNFAFKGKDAFAGTKKSNFQRKAT</sequence>
<feature type="region of interest" description="Disordered" evidence="1">
    <location>
        <begin position="1"/>
        <end position="21"/>
    </location>
</feature>
<organism evidence="2 3">
    <name type="scientific">Terriglobus roseus</name>
    <dbReference type="NCBI Taxonomy" id="392734"/>
    <lineage>
        <taxon>Bacteria</taxon>
        <taxon>Pseudomonadati</taxon>
        <taxon>Acidobacteriota</taxon>
        <taxon>Terriglobia</taxon>
        <taxon>Terriglobales</taxon>
        <taxon>Acidobacteriaceae</taxon>
        <taxon>Terriglobus</taxon>
    </lineage>
</organism>
<dbReference type="Proteomes" id="UP000182409">
    <property type="component" value="Unassembled WGS sequence"/>
</dbReference>
<reference evidence="2 3" key="1">
    <citation type="submission" date="2016-10" db="EMBL/GenBank/DDBJ databases">
        <authorList>
            <person name="de Groot N.N."/>
        </authorList>
    </citation>
    <scope>NUCLEOTIDE SEQUENCE [LARGE SCALE GENOMIC DNA]</scope>
    <source>
        <strain evidence="2 3">AB35.6</strain>
    </source>
</reference>
<dbReference type="AlphaFoldDB" id="A0A1H4PL19"/>
<protein>
    <submittedName>
        <fullName evidence="2">Uncharacterized protein</fullName>
    </submittedName>
</protein>
<name>A0A1H4PL19_9BACT</name>
<proteinExistence type="predicted"/>
<evidence type="ECO:0000256" key="1">
    <source>
        <dbReference type="SAM" id="MobiDB-lite"/>
    </source>
</evidence>
<gene>
    <name evidence="2" type="ORF">SAMN05443244_2591</name>
</gene>